<proteinExistence type="predicted"/>
<dbReference type="RefSeq" id="WP_286343305.1">
    <property type="nucleotide sequence ID" value="NZ_AP027732.1"/>
</dbReference>
<dbReference type="Pfam" id="PF13563">
    <property type="entry name" value="2_5_RNA_ligase2"/>
    <property type="match status" value="1"/>
</dbReference>
<keyword evidence="2" id="KW-1185">Reference proteome</keyword>
<dbReference type="InterPro" id="IPR009097">
    <property type="entry name" value="Cyclic_Pdiesterase"/>
</dbReference>
<evidence type="ECO:0000313" key="2">
    <source>
        <dbReference type="Proteomes" id="UP001321486"/>
    </source>
</evidence>
<protein>
    <recommendedName>
        <fullName evidence="3">2'-5' RNA ligase family protein</fullName>
    </recommendedName>
</protein>
<sequence>MEADRLLVIVATPVHLPAVVERNRWPVHVTVAGNFRVDDGHDSSVATVLESVAADVGAFSVGLGPGDGFGPGRDIPVLLASHPVFHQVHQELAARLRRMPGFVAAAPSSWDGGYRPHATIGPAADVHEADVLTIRALTLVSLRGSVGQRLRAVDLV</sequence>
<accession>A0ABM8GP55</accession>
<name>A0ABM8GP55_9MICO</name>
<reference evidence="2" key="1">
    <citation type="journal article" date="2019" name="Int. J. Syst. Evol. Microbiol.">
        <title>The Global Catalogue of Microorganisms (GCM) 10K type strain sequencing project: providing services to taxonomists for standard genome sequencing and annotation.</title>
        <authorList>
            <consortium name="The Broad Institute Genomics Platform"/>
            <consortium name="The Broad Institute Genome Sequencing Center for Infectious Disease"/>
            <person name="Wu L."/>
            <person name="Ma J."/>
        </authorList>
    </citation>
    <scope>NUCLEOTIDE SEQUENCE [LARGE SCALE GENOMIC DNA]</scope>
    <source>
        <strain evidence="2">NBRC 108728</strain>
    </source>
</reference>
<evidence type="ECO:0000313" key="1">
    <source>
        <dbReference type="EMBL" id="BDZ50235.1"/>
    </source>
</evidence>
<dbReference type="Gene3D" id="3.90.1140.10">
    <property type="entry name" value="Cyclic phosphodiesterase"/>
    <property type="match status" value="1"/>
</dbReference>
<dbReference type="EMBL" id="AP027732">
    <property type="protein sequence ID" value="BDZ50235.1"/>
    <property type="molecule type" value="Genomic_DNA"/>
</dbReference>
<organism evidence="1 2">
    <name type="scientific">Frondihabitans sucicola</name>
    <dbReference type="NCBI Taxonomy" id="1268041"/>
    <lineage>
        <taxon>Bacteria</taxon>
        <taxon>Bacillati</taxon>
        <taxon>Actinomycetota</taxon>
        <taxon>Actinomycetes</taxon>
        <taxon>Micrococcales</taxon>
        <taxon>Microbacteriaceae</taxon>
        <taxon>Frondihabitans</taxon>
    </lineage>
</organism>
<gene>
    <name evidence="1" type="ORF">GCM10025867_24760</name>
</gene>
<dbReference type="SUPFAM" id="SSF55144">
    <property type="entry name" value="LigT-like"/>
    <property type="match status" value="1"/>
</dbReference>
<evidence type="ECO:0008006" key="3">
    <source>
        <dbReference type="Google" id="ProtNLM"/>
    </source>
</evidence>
<dbReference type="Proteomes" id="UP001321486">
    <property type="component" value="Chromosome"/>
</dbReference>